<name>A0AA97F7K9_9SPHN</name>
<evidence type="ECO:0000256" key="1">
    <source>
        <dbReference type="ARBA" id="ARBA00007613"/>
    </source>
</evidence>
<feature type="signal peptide" evidence="2">
    <location>
        <begin position="1"/>
        <end position="21"/>
    </location>
</feature>
<dbReference type="EMBL" id="CP136594">
    <property type="protein sequence ID" value="WOE74737.1"/>
    <property type="molecule type" value="Genomic_DNA"/>
</dbReference>
<dbReference type="Pfam" id="PF02321">
    <property type="entry name" value="OEP"/>
    <property type="match status" value="2"/>
</dbReference>
<keyword evidence="4" id="KW-1185">Reference proteome</keyword>
<dbReference type="SUPFAM" id="SSF56954">
    <property type="entry name" value="Outer membrane efflux proteins (OEP)"/>
    <property type="match status" value="1"/>
</dbReference>
<dbReference type="PROSITE" id="PS51257">
    <property type="entry name" value="PROKAR_LIPOPROTEIN"/>
    <property type="match status" value="1"/>
</dbReference>
<dbReference type="GO" id="GO:0005886">
    <property type="term" value="C:plasma membrane"/>
    <property type="evidence" value="ECO:0007669"/>
    <property type="project" value="UniProtKB-SubCell"/>
</dbReference>
<sequence>MRRISHRHLLWPLLASTSLLAGCITGNSPPAPETVLLPDSFAAPVATTEQVEDIAGLLPVNDPGFIALRDTALQTAPDLAAALARINIARAGLRGAGAARLPNVTGQANVTQQRINPAQFGGVGGDDAPGGFAIQQDQTIFSTSIDASWDADLFGRLKAAQRAATLRLDASNADAAATRLALTADIALNVTDYRAVAARRSVIDAEIADLQGQEALTAQRAKAGLVPEFDTVRAQSLLRRAESRRAPLVAEEGAILARLATLTGQSVQQVQAQLGEGGALALTGIAKPALTVPSTLLRARPDVLAAEYRLAAADADLASAVREQYPTFSIQASLGLIALALGDLFSDDAIIGSVVGGATVPLLDFGRIGARIDQREAEAALAFADYRRILFTALGDVEASLVAVDAADAETASLQQQAVTDRDAAKLADIRYRNGLDDFLTVIDAQRNANASAEALVISQANAQRQRIALYRAIGGEPQIATETADATQAREAP</sequence>
<evidence type="ECO:0000313" key="3">
    <source>
        <dbReference type="EMBL" id="WOE74737.1"/>
    </source>
</evidence>
<evidence type="ECO:0000313" key="4">
    <source>
        <dbReference type="Proteomes" id="UP001302429"/>
    </source>
</evidence>
<reference evidence="3 4" key="1">
    <citation type="submission" date="2023-10" db="EMBL/GenBank/DDBJ databases">
        <title>Complete genome sequence of a Sphingomonadaceae bacterium.</title>
        <authorList>
            <person name="Yan C."/>
        </authorList>
    </citation>
    <scope>NUCLEOTIDE SEQUENCE [LARGE SCALE GENOMIC DNA]</scope>
    <source>
        <strain evidence="3 4">SCSIO 66989</strain>
    </source>
</reference>
<keyword evidence="2" id="KW-0472">Membrane</keyword>
<protein>
    <submittedName>
        <fullName evidence="3">Efflux transporter outer membrane subunit</fullName>
    </submittedName>
</protein>
<dbReference type="KEGG" id="acoa:RB602_12925"/>
<dbReference type="PANTHER" id="PTHR30203">
    <property type="entry name" value="OUTER MEMBRANE CATION EFFLUX PROTEIN"/>
    <property type="match status" value="1"/>
</dbReference>
<dbReference type="NCBIfam" id="TIGR01845">
    <property type="entry name" value="outer_NodT"/>
    <property type="match status" value="1"/>
</dbReference>
<dbReference type="InterPro" id="IPR003423">
    <property type="entry name" value="OMP_efflux"/>
</dbReference>
<gene>
    <name evidence="3" type="ORF">RB602_12925</name>
</gene>
<dbReference type="Gene3D" id="1.20.1600.10">
    <property type="entry name" value="Outer membrane efflux proteins (OEP)"/>
    <property type="match status" value="1"/>
</dbReference>
<dbReference type="Gene3D" id="2.20.200.10">
    <property type="entry name" value="Outer membrane efflux proteins (OEP)"/>
    <property type="match status" value="1"/>
</dbReference>
<evidence type="ECO:0000256" key="2">
    <source>
        <dbReference type="RuleBase" id="RU362097"/>
    </source>
</evidence>
<dbReference type="GO" id="GO:0015562">
    <property type="term" value="F:efflux transmembrane transporter activity"/>
    <property type="evidence" value="ECO:0007669"/>
    <property type="project" value="InterPro"/>
</dbReference>
<keyword evidence="2" id="KW-0812">Transmembrane</keyword>
<dbReference type="AlphaFoldDB" id="A0AA97F7K9"/>
<accession>A0AA97F7K9</accession>
<comment type="similarity">
    <text evidence="1 2">Belongs to the outer membrane factor (OMF) (TC 1.B.17) family.</text>
</comment>
<dbReference type="RefSeq" id="WP_317081032.1">
    <property type="nucleotide sequence ID" value="NZ_CP136594.1"/>
</dbReference>
<feature type="chain" id="PRO_5041515429" evidence="2">
    <location>
        <begin position="22"/>
        <end position="494"/>
    </location>
</feature>
<keyword evidence="2" id="KW-0564">Palmitate</keyword>
<organism evidence="3 4">
    <name type="scientific">Alterisphingorhabdus coralli</name>
    <dbReference type="NCBI Taxonomy" id="3071408"/>
    <lineage>
        <taxon>Bacteria</taxon>
        <taxon>Pseudomonadati</taxon>
        <taxon>Pseudomonadota</taxon>
        <taxon>Alphaproteobacteria</taxon>
        <taxon>Sphingomonadales</taxon>
        <taxon>Sphingomonadaceae</taxon>
        <taxon>Alterisphingorhabdus (ex Yan et al. 2024)</taxon>
    </lineage>
</organism>
<keyword evidence="2" id="KW-1134">Transmembrane beta strand</keyword>
<dbReference type="PANTHER" id="PTHR30203:SF25">
    <property type="entry name" value="OUTER MEMBRANE PROTEIN-RELATED"/>
    <property type="match status" value="1"/>
</dbReference>
<proteinExistence type="inferred from homology"/>
<dbReference type="InterPro" id="IPR010131">
    <property type="entry name" value="MdtP/NodT-like"/>
</dbReference>
<keyword evidence="2" id="KW-0449">Lipoprotein</keyword>
<keyword evidence="2" id="KW-0732">Signal</keyword>
<dbReference type="Proteomes" id="UP001302429">
    <property type="component" value="Chromosome"/>
</dbReference>
<comment type="subcellular location">
    <subcellularLocation>
        <location evidence="2">Cell membrane</location>
        <topology evidence="2">Lipid-anchor</topology>
    </subcellularLocation>
</comment>